<dbReference type="GO" id="GO:0010165">
    <property type="term" value="P:response to X-ray"/>
    <property type="evidence" value="ECO:0000318"/>
    <property type="project" value="GO_Central"/>
</dbReference>
<evidence type="ECO:0000259" key="8">
    <source>
        <dbReference type="Pfam" id="PF06632"/>
    </source>
</evidence>
<gene>
    <name evidence="10" type="ORF">AMTR_s00049p00133960</name>
</gene>
<dbReference type="KEGG" id="atr:18441930"/>
<keyword evidence="2" id="KW-0227">DNA damage</keyword>
<evidence type="ECO:0000256" key="6">
    <source>
        <dbReference type="ARBA" id="ARBA00025728"/>
    </source>
</evidence>
<evidence type="ECO:0000256" key="7">
    <source>
        <dbReference type="SAM" id="MobiDB-lite"/>
    </source>
</evidence>
<dbReference type="InterPro" id="IPR014751">
    <property type="entry name" value="XRCC4-like_C"/>
</dbReference>
<dbReference type="Pfam" id="PF21924">
    <property type="entry name" value="XRCC4_CC"/>
    <property type="match status" value="1"/>
</dbReference>
<evidence type="ECO:0000259" key="9">
    <source>
        <dbReference type="Pfam" id="PF21924"/>
    </source>
</evidence>
<dbReference type="PANTHER" id="PTHR28559">
    <property type="entry name" value="DNA REPAIR PROTEIN XRCC4"/>
    <property type="match status" value="1"/>
</dbReference>
<feature type="region of interest" description="Disordered" evidence="7">
    <location>
        <begin position="194"/>
        <end position="235"/>
    </location>
</feature>
<comment type="subcellular location">
    <subcellularLocation>
        <location evidence="1">Nucleus</location>
    </subcellularLocation>
</comment>
<feature type="domain" description="XRCC4 coiled-coil" evidence="9">
    <location>
        <begin position="144"/>
        <end position="193"/>
    </location>
</feature>
<protein>
    <recommendedName>
        <fullName evidence="12">DNA repair protein XRCC4</fullName>
    </recommendedName>
</protein>
<dbReference type="GO" id="GO:0006310">
    <property type="term" value="P:DNA recombination"/>
    <property type="evidence" value="ECO:0007669"/>
    <property type="project" value="UniProtKB-KW"/>
</dbReference>
<dbReference type="InterPro" id="IPR038051">
    <property type="entry name" value="XRCC4-like_N_sf"/>
</dbReference>
<dbReference type="EMBL" id="KI392567">
    <property type="protein sequence ID" value="ERN13684.1"/>
    <property type="molecule type" value="Genomic_DNA"/>
</dbReference>
<feature type="compositionally biased region" description="Basic and acidic residues" evidence="7">
    <location>
        <begin position="194"/>
        <end position="204"/>
    </location>
</feature>
<dbReference type="GO" id="GO:0032807">
    <property type="term" value="C:DNA ligase IV complex"/>
    <property type="evidence" value="ECO:0000318"/>
    <property type="project" value="GO_Central"/>
</dbReference>
<keyword evidence="4" id="KW-0234">DNA repair</keyword>
<dbReference type="SUPFAM" id="SSF58022">
    <property type="entry name" value="XRCC4, C-terminal oligomerization domain"/>
    <property type="match status" value="1"/>
</dbReference>
<keyword evidence="3" id="KW-0233">DNA recombination</keyword>
<evidence type="ECO:0008006" key="12">
    <source>
        <dbReference type="Google" id="ProtNLM"/>
    </source>
</evidence>
<dbReference type="Gramene" id="ERN13684">
    <property type="protein sequence ID" value="ERN13684"/>
    <property type="gene ID" value="AMTR_s00049p00133960"/>
</dbReference>
<feature type="compositionally biased region" description="Basic and acidic residues" evidence="7">
    <location>
        <begin position="225"/>
        <end position="235"/>
    </location>
</feature>
<accession>W1PZT8</accession>
<dbReference type="InterPro" id="IPR009089">
    <property type="entry name" value="XRCC4_N_sf"/>
</dbReference>
<evidence type="ECO:0000313" key="11">
    <source>
        <dbReference type="Proteomes" id="UP000017836"/>
    </source>
</evidence>
<dbReference type="Gene3D" id="1.20.5.370">
    <property type="match status" value="1"/>
</dbReference>
<name>W1PZT8_AMBTC</name>
<dbReference type="OMA" id="FIKGTWF"/>
<dbReference type="Gene3D" id="2.170.210.10">
    <property type="entry name" value="DNA double-strand break repair and VJ recombination XRCC4, N-terminal"/>
    <property type="match status" value="1"/>
</dbReference>
<dbReference type="FunFam" id="1.20.5.370:FF:000012">
    <property type="entry name" value="DNA repair protein XRCC4"/>
    <property type="match status" value="1"/>
</dbReference>
<dbReference type="GO" id="GO:0006303">
    <property type="term" value="P:double-strand break repair via nonhomologous end joining"/>
    <property type="evidence" value="ECO:0000318"/>
    <property type="project" value="GO_Central"/>
</dbReference>
<dbReference type="OrthoDB" id="8064436at2759"/>
<dbReference type="AlphaFoldDB" id="W1PZT8"/>
<dbReference type="InterPro" id="IPR053961">
    <property type="entry name" value="XRCC4_N"/>
</dbReference>
<evidence type="ECO:0000256" key="3">
    <source>
        <dbReference type="ARBA" id="ARBA00023172"/>
    </source>
</evidence>
<dbReference type="Pfam" id="PF06632">
    <property type="entry name" value="XRCC4"/>
    <property type="match status" value="1"/>
</dbReference>
<keyword evidence="11" id="KW-1185">Reference proteome</keyword>
<dbReference type="PANTHER" id="PTHR28559:SF1">
    <property type="entry name" value="DNA REPAIR PROTEIN XRCC4"/>
    <property type="match status" value="1"/>
</dbReference>
<dbReference type="HOGENOM" id="CLU_063979_0_0_1"/>
<dbReference type="GO" id="GO:0005958">
    <property type="term" value="C:DNA-dependent protein kinase-DNA ligase 4 complex"/>
    <property type="evidence" value="ECO:0000318"/>
    <property type="project" value="GO_Central"/>
</dbReference>
<dbReference type="eggNOG" id="ENOG502QWJA">
    <property type="taxonomic scope" value="Eukaryota"/>
</dbReference>
<keyword evidence="5" id="KW-0539">Nucleus</keyword>
<dbReference type="Proteomes" id="UP000017836">
    <property type="component" value="Unassembled WGS sequence"/>
</dbReference>
<evidence type="ECO:0000313" key="10">
    <source>
        <dbReference type="EMBL" id="ERN13684.1"/>
    </source>
</evidence>
<dbReference type="InterPro" id="IPR010585">
    <property type="entry name" value="DNA_repair_prot_XRCC4"/>
</dbReference>
<evidence type="ECO:0000256" key="5">
    <source>
        <dbReference type="ARBA" id="ARBA00023242"/>
    </source>
</evidence>
<dbReference type="InterPro" id="IPR053962">
    <property type="entry name" value="XRCC4_CC"/>
</dbReference>
<feature type="domain" description="XRCC4 N-terminal" evidence="8">
    <location>
        <begin position="21"/>
        <end position="115"/>
    </location>
</feature>
<sequence>MEDSIKHSCMRLDLGSKDGVFYIMGTWLPSRFSLSITDGLRTWTCNASEEEVENRANQWDQLVSEYLETAEHYLGFQQPGSVYAFTPAGDENRRLSWAYEKQGTKLEWRWKCEKSSDDKKVTASILDFLMEANTRLSDEVVRNTRSFERMKVEAEKCLAQSERFNIDKAEFESAAYAKFVAVLNSKKMKLRDLRDRLSKTEHPHPGKLAQDEDDSSEKTQAFNGESDKSENSKAP</sequence>
<dbReference type="STRING" id="13333.W1PZT8"/>
<dbReference type="GO" id="GO:0003677">
    <property type="term" value="F:DNA binding"/>
    <property type="evidence" value="ECO:0007669"/>
    <property type="project" value="InterPro"/>
</dbReference>
<reference evidence="11" key="1">
    <citation type="journal article" date="2013" name="Science">
        <title>The Amborella genome and the evolution of flowering plants.</title>
        <authorList>
            <consortium name="Amborella Genome Project"/>
        </authorList>
    </citation>
    <scope>NUCLEOTIDE SEQUENCE [LARGE SCALE GENOMIC DNA]</scope>
</reference>
<proteinExistence type="inferred from homology"/>
<evidence type="ECO:0000256" key="1">
    <source>
        <dbReference type="ARBA" id="ARBA00004123"/>
    </source>
</evidence>
<dbReference type="SUPFAM" id="SSF50809">
    <property type="entry name" value="XRCC4, N-terminal domain"/>
    <property type="match status" value="1"/>
</dbReference>
<evidence type="ECO:0000256" key="2">
    <source>
        <dbReference type="ARBA" id="ARBA00022763"/>
    </source>
</evidence>
<comment type="similarity">
    <text evidence="6">Belongs to the XRCC4-XLF family. XRCC4 subfamily.</text>
</comment>
<organism evidence="10 11">
    <name type="scientific">Amborella trichopoda</name>
    <dbReference type="NCBI Taxonomy" id="13333"/>
    <lineage>
        <taxon>Eukaryota</taxon>
        <taxon>Viridiplantae</taxon>
        <taxon>Streptophyta</taxon>
        <taxon>Embryophyta</taxon>
        <taxon>Tracheophyta</taxon>
        <taxon>Spermatophyta</taxon>
        <taxon>Magnoliopsida</taxon>
        <taxon>Amborellales</taxon>
        <taxon>Amborellaceae</taxon>
        <taxon>Amborella</taxon>
    </lineage>
</organism>
<evidence type="ECO:0000256" key="4">
    <source>
        <dbReference type="ARBA" id="ARBA00023204"/>
    </source>
</evidence>